<evidence type="ECO:0008006" key="2">
    <source>
        <dbReference type="Google" id="ProtNLM"/>
    </source>
</evidence>
<gene>
    <name evidence="1" type="ORF">PL50_22845</name>
</gene>
<comment type="caution">
    <text evidence="1">The sequence shown here is derived from an EMBL/GenBank/DDBJ whole genome shotgun (WGS) entry which is preliminary data.</text>
</comment>
<dbReference type="EMBL" id="AAGKZC010000047">
    <property type="protein sequence ID" value="EBP2042929.1"/>
    <property type="molecule type" value="Genomic_DNA"/>
</dbReference>
<reference evidence="1" key="1">
    <citation type="submission" date="2018-07" db="EMBL/GenBank/DDBJ databases">
        <authorList>
            <consortium name="GenomeTrakr network: Whole genome sequencing for foodborne pathogen traceback"/>
        </authorList>
    </citation>
    <scope>NUCLEOTIDE SEQUENCE</scope>
    <source>
        <strain evidence="1">CFSAN008688</strain>
    </source>
</reference>
<dbReference type="Gene3D" id="3.40.50.300">
    <property type="entry name" value="P-loop containing nucleotide triphosphate hydrolases"/>
    <property type="match status" value="1"/>
</dbReference>
<protein>
    <recommendedName>
        <fullName evidence="2">ATP-binding protein</fullName>
    </recommendedName>
</protein>
<evidence type="ECO:0000313" key="1">
    <source>
        <dbReference type="EMBL" id="EBP2042929.1"/>
    </source>
</evidence>
<dbReference type="InterPro" id="IPR027417">
    <property type="entry name" value="P-loop_NTPase"/>
</dbReference>
<proteinExistence type="predicted"/>
<sequence>MNENLKKQSNPFSTGGGGVNFETRVQAAFALSILTGSSVPCLSQSMRAKQIRFQNKYDGSNTDDFVIVAEDNDGQEGKLFAQIKHEITLSESPDSVFAEVIASAWQDFKSDNFKMDHDVIVLITGPLQKTDIHNTLPILEWAKFALSAEDFMKKVQTKGFSSEAKLKKIENFRLHLRHASNISEIDDTFLWSFLKSFHLISYDLDSSFSVVASLLCSQIQNNSDEAPPLVLSKIITTIQNFNQNAGILSEENIPHDLKTLFNKVHKKNIKDDIRKLQERGTYIYTGISNRICGIHINRNEQLAEIEKKCQESRFVFVTGIRGVGKSGIVKDFISTKYKDVPFFYLRTEDLDKSHLNDVFTALGMSCSLAEIAGEFSLLKEKILIIESVEKVLELTYQNAFIDLLHFIKNQDGWTVIATGRDYATQQLIFNYLQPSGIDYCNVEIKALEYQQVSEICHKIPELEKLIENKRLTDLLKVPFFIDVAVRALKNGAQFHTEGTERDFREIIWSSVIAKETDRRGGMPAKRKRTFIDIAKQRAKKMVVGILDDAFDPEIIAKLEEDNLIQRHEKLNLISPSHDVLEDWALDIFIDNEYVENFLVPNKFFEQIGDEPSINRAYRLWLSRNIKENKEINDFIYKVLTDASIASYWKDETITAILQSDAVNIFLKMFRTQLLSNKNLLLIRVLFILRMTCQQPKTQYNQELEKEEQEISKTLYLQPYGICWDALINFIFENQNELVNSTSIHIIEMLNSWVSILNISDNYPDISRKVGLLAIWLLEPLKDSYAREDEYKREKVISLLLKLSPTIVDEFDLLMDREVFIPDTSHRRLHYVEYLINQSLIGLNVPILCKYRPDFIERLARHEWLQDNIEDDDSIFYKQTTGVDRYFGLNRESDFFPASGAKGPFKYLLHFHPRKALDFIIDLCNKTAKIYSTSEFATRSSGFMSDETLVKNVELTLNDGTVVTQFSSPHLWKGYRGHSTLPYILQCALMALENWLIDALDSLEKNDTIEWLFNYILLSSNSVMPTSVLASVATGFPDKISKAAFPILRCPEFYNLDIQRLVNERGGSEQNWFSNMFHNDIMNDTYVEERRIAALRPWRKETLESLLTRLQLSGKNKADTLKIVDSLIALSLESNDENLRFLVHRADTRTWSFTADKENSRIIAQSNPELPEDLQQIHDEHSATHTQNSLINKLFLWSRKSFEENINNTYFNSHTEALTAAKYLFDKFQNNEVDNPVMVIGTITKTAAVCTRDLFENLSEDEKNWCKKIIIECIIMNADCINGLSLHDKTDSYGSGACAFVLPKLFRYVKNDEELNELKFTLAIALTHENIDIGEYAAKGVREFLWTTHPTLAFQCIYGATMFARFKKENINSQRFYLYSDTELAQAKAHWFYLITSFREEFFNTTPPLIENISLKTHSSWHIHLPILMIPFCVDNPLLINLYKKIVHFTFDEEYKRHKSNHDDETIQHDIRKQITNCFAEHFIHTRKTGFGPFKTLLLEGCSTAPRIVYMTKLLFHIAMEKAEDLESLWEFWLMLAPEAHKIALKDVNEQYSGIQSDLNQLLRGMLYADTRWQGHENEARDIAYGSVHILDFAKISGNNSHVFMALSSLIYHFHHIFFDEGIHILAEKLIMNSKLIDKQINTAFYLEMAIGRYLQIENRGILSRKMYNSCMTLLSGIVETGSARAYYLRENLIRSRRVFT</sequence>
<accession>A0A5U2TZ50</accession>
<organism evidence="1">
    <name type="scientific">Salmonella enterica</name>
    <name type="common">Salmonella choleraesuis</name>
    <dbReference type="NCBI Taxonomy" id="28901"/>
    <lineage>
        <taxon>Bacteria</taxon>
        <taxon>Pseudomonadati</taxon>
        <taxon>Pseudomonadota</taxon>
        <taxon>Gammaproteobacteria</taxon>
        <taxon>Enterobacterales</taxon>
        <taxon>Enterobacteriaceae</taxon>
        <taxon>Salmonella</taxon>
    </lineage>
</organism>
<name>A0A5U2TZ50_SALER</name>
<dbReference type="SUPFAM" id="SSF52540">
    <property type="entry name" value="P-loop containing nucleoside triphosphate hydrolases"/>
    <property type="match status" value="1"/>
</dbReference>